<evidence type="ECO:0000256" key="7">
    <source>
        <dbReference type="ARBA" id="ARBA00022676"/>
    </source>
</evidence>
<comment type="catalytic activity">
    <reaction evidence="15">
        <text>Preferential cleavage: (Ac)2-L-Lys-D-Ala-|-D-Ala. Also transpeptidation of peptidyl-alanyl moieties that are N-acyl substituents of D-alanine.</text>
        <dbReference type="EC" id="3.4.16.4"/>
    </reaction>
</comment>
<dbReference type="GO" id="GO:0008658">
    <property type="term" value="F:penicillin binding"/>
    <property type="evidence" value="ECO:0007669"/>
    <property type="project" value="InterPro"/>
</dbReference>
<dbReference type="GO" id="GO:0009252">
    <property type="term" value="P:peptidoglycan biosynthetic process"/>
    <property type="evidence" value="ECO:0007669"/>
    <property type="project" value="UniProtKB-KW"/>
</dbReference>
<comment type="caution">
    <text evidence="19">The sequence shown here is derived from an EMBL/GenBank/DDBJ whole genome shotgun (WGS) entry which is preliminary data.</text>
</comment>
<evidence type="ECO:0000256" key="10">
    <source>
        <dbReference type="ARBA" id="ARBA00022960"/>
    </source>
</evidence>
<comment type="catalytic activity">
    <reaction evidence="16">
        <text>[GlcNAc-(1-&gt;4)-Mur2Ac(oyl-L-Ala-gamma-D-Glu-L-Lys-D-Ala-D-Ala)](n)-di-trans,octa-cis-undecaprenyl diphosphate + beta-D-GlcNAc-(1-&gt;4)-Mur2Ac(oyl-L-Ala-gamma-D-Glu-L-Lys-D-Ala-D-Ala)-di-trans,octa-cis-undecaprenyl diphosphate = [GlcNAc-(1-&gt;4)-Mur2Ac(oyl-L-Ala-gamma-D-Glu-L-Lys-D-Ala-D-Ala)](n+1)-di-trans,octa-cis-undecaprenyl diphosphate + di-trans,octa-cis-undecaprenyl diphosphate + H(+)</text>
        <dbReference type="Rhea" id="RHEA:23708"/>
        <dbReference type="Rhea" id="RHEA-COMP:9602"/>
        <dbReference type="Rhea" id="RHEA-COMP:9603"/>
        <dbReference type="ChEBI" id="CHEBI:15378"/>
        <dbReference type="ChEBI" id="CHEBI:58405"/>
        <dbReference type="ChEBI" id="CHEBI:60033"/>
        <dbReference type="ChEBI" id="CHEBI:78435"/>
        <dbReference type="EC" id="2.4.99.28"/>
    </reaction>
</comment>
<feature type="domain" description="Penicillin-binding protein transpeptidase" evidence="17">
    <location>
        <begin position="328"/>
        <end position="582"/>
    </location>
</feature>
<evidence type="ECO:0000256" key="5">
    <source>
        <dbReference type="ARBA" id="ARBA00022645"/>
    </source>
</evidence>
<dbReference type="SUPFAM" id="SSF56601">
    <property type="entry name" value="beta-lactamase/transpeptidase-like"/>
    <property type="match status" value="1"/>
</dbReference>
<dbReference type="EMBL" id="MHWE01000008">
    <property type="protein sequence ID" value="OHB04344.1"/>
    <property type="molecule type" value="Genomic_DNA"/>
</dbReference>
<evidence type="ECO:0000256" key="13">
    <source>
        <dbReference type="ARBA" id="ARBA00023268"/>
    </source>
</evidence>
<feature type="domain" description="Glycosyl transferase family 51" evidence="18">
    <location>
        <begin position="66"/>
        <end position="237"/>
    </location>
</feature>
<evidence type="ECO:0000256" key="14">
    <source>
        <dbReference type="ARBA" id="ARBA00023316"/>
    </source>
</evidence>
<dbReference type="FunFam" id="1.10.3810.10:FF:000001">
    <property type="entry name" value="Penicillin-binding protein 1A"/>
    <property type="match status" value="1"/>
</dbReference>
<keyword evidence="4" id="KW-1003">Cell membrane</keyword>
<dbReference type="PANTHER" id="PTHR32282">
    <property type="entry name" value="BINDING PROTEIN TRANSPEPTIDASE, PUTATIVE-RELATED"/>
    <property type="match status" value="1"/>
</dbReference>
<dbReference type="Pfam" id="PF00912">
    <property type="entry name" value="Transgly"/>
    <property type="match status" value="1"/>
</dbReference>
<evidence type="ECO:0000313" key="19">
    <source>
        <dbReference type="EMBL" id="OHB04344.1"/>
    </source>
</evidence>
<evidence type="ECO:0000259" key="18">
    <source>
        <dbReference type="Pfam" id="PF00912"/>
    </source>
</evidence>
<dbReference type="Gene3D" id="2.60.40.10">
    <property type="entry name" value="Immunoglobulins"/>
    <property type="match status" value="1"/>
</dbReference>
<dbReference type="InterPro" id="IPR012338">
    <property type="entry name" value="Beta-lactam/transpept-like"/>
</dbReference>
<dbReference type="InterPro" id="IPR036950">
    <property type="entry name" value="PBP_transglycosylase"/>
</dbReference>
<keyword evidence="12" id="KW-0472">Membrane</keyword>
<evidence type="ECO:0000256" key="11">
    <source>
        <dbReference type="ARBA" id="ARBA00022984"/>
    </source>
</evidence>
<dbReference type="InterPro" id="IPR050396">
    <property type="entry name" value="Glycosyltr_51/Transpeptidase"/>
</dbReference>
<keyword evidence="6" id="KW-0645">Protease</keyword>
<keyword evidence="9" id="KW-0378">Hydrolase</keyword>
<dbReference type="Gene3D" id="1.10.3810.10">
    <property type="entry name" value="Biosynthetic peptidoglycan transglycosylase-like"/>
    <property type="match status" value="1"/>
</dbReference>
<evidence type="ECO:0000256" key="1">
    <source>
        <dbReference type="ARBA" id="ARBA00004236"/>
    </source>
</evidence>
<dbReference type="Proteomes" id="UP000176800">
    <property type="component" value="Unassembled WGS sequence"/>
</dbReference>
<evidence type="ECO:0000256" key="4">
    <source>
        <dbReference type="ARBA" id="ARBA00022475"/>
    </source>
</evidence>
<organism evidence="19 20">
    <name type="scientific">Candidatus Zambryskibacteria bacterium RIFCSPLOWO2_01_FULL_45_21</name>
    <dbReference type="NCBI Taxonomy" id="1802761"/>
    <lineage>
        <taxon>Bacteria</taxon>
        <taxon>Candidatus Zambryskiibacteriota</taxon>
    </lineage>
</organism>
<keyword evidence="7" id="KW-0328">Glycosyltransferase</keyword>
<keyword evidence="8" id="KW-0808">Transferase</keyword>
<keyword evidence="5" id="KW-0121">Carboxypeptidase</keyword>
<dbReference type="InterPro" id="IPR001264">
    <property type="entry name" value="Glyco_trans_51"/>
</dbReference>
<evidence type="ECO:0000256" key="8">
    <source>
        <dbReference type="ARBA" id="ARBA00022679"/>
    </source>
</evidence>
<dbReference type="PANTHER" id="PTHR32282:SF11">
    <property type="entry name" value="PENICILLIN-BINDING PROTEIN 1B"/>
    <property type="match status" value="1"/>
</dbReference>
<keyword evidence="11" id="KW-0573">Peptidoglycan synthesis</keyword>
<dbReference type="Gene3D" id="3.40.710.10">
    <property type="entry name" value="DD-peptidase/beta-lactamase superfamily"/>
    <property type="match status" value="1"/>
</dbReference>
<evidence type="ECO:0000256" key="12">
    <source>
        <dbReference type="ARBA" id="ARBA00023136"/>
    </source>
</evidence>
<dbReference type="SUPFAM" id="SSF53955">
    <property type="entry name" value="Lysozyme-like"/>
    <property type="match status" value="1"/>
</dbReference>
<evidence type="ECO:0000256" key="15">
    <source>
        <dbReference type="ARBA" id="ARBA00034000"/>
    </source>
</evidence>
<keyword evidence="13" id="KW-0511">Multifunctional enzyme</keyword>
<name>A0A1G2U4A5_9BACT</name>
<dbReference type="Pfam" id="PF00905">
    <property type="entry name" value="Transpeptidase"/>
    <property type="match status" value="1"/>
</dbReference>
<keyword evidence="14" id="KW-0961">Cell wall biogenesis/degradation</keyword>
<keyword evidence="10" id="KW-0133">Cell shape</keyword>
<accession>A0A1G2U4A5</accession>
<evidence type="ECO:0000256" key="16">
    <source>
        <dbReference type="ARBA" id="ARBA00049902"/>
    </source>
</evidence>
<comment type="subcellular location">
    <subcellularLocation>
        <location evidence="1">Cell membrane</location>
    </subcellularLocation>
</comment>
<dbReference type="GO" id="GO:0008955">
    <property type="term" value="F:peptidoglycan glycosyltransferase activity"/>
    <property type="evidence" value="ECO:0007669"/>
    <property type="project" value="UniProtKB-EC"/>
</dbReference>
<evidence type="ECO:0000259" key="17">
    <source>
        <dbReference type="Pfam" id="PF00905"/>
    </source>
</evidence>
<dbReference type="GO" id="GO:0005886">
    <property type="term" value="C:plasma membrane"/>
    <property type="evidence" value="ECO:0007669"/>
    <property type="project" value="UniProtKB-SubCell"/>
</dbReference>
<evidence type="ECO:0000256" key="3">
    <source>
        <dbReference type="ARBA" id="ARBA00007739"/>
    </source>
</evidence>
<evidence type="ECO:0000256" key="6">
    <source>
        <dbReference type="ARBA" id="ARBA00022670"/>
    </source>
</evidence>
<comment type="similarity">
    <text evidence="3">In the N-terminal section; belongs to the glycosyltransferase 51 family.</text>
</comment>
<gene>
    <name evidence="19" type="ORF">A3B14_02660</name>
</gene>
<sequence>MKISKRIKANKKEVLTLILAAGIFLAGSVIVWISTFKIPTLESFEQRKIAESTKIFDKTGEIILYDVNQDTRRTVVPFEEISRNIKNATVAIEDQEFYEHKGIKPRSILRAILINTSSLEFSQGGSTITQQVVKNSLLSSEKKISRKLKEWVLALKLEKILSKDEILNLYLNEIPYGGNIYGIEEAAWAFLGKKSSEVTIAEAAYLSSLPQAPTYYSPYGKNTDKLENRKNLVLKEMLQNGFINEEEYKGALAEKVFFKPKPETSIKAPHFVFFVIDYLKEKYGEDAVQNGGLRVITTLDYELQAIGESIANQYALENKEKFNAENAGFVAVDPRTGQVLTMVGSRDYFDDGIDGNFNIAIAHRQPGSTFKPFVYAEAFIKGFTPETIIFDLRTQFAARCQPDNFTSDNSCYSPENYDLAFRGPITMREALAQSVNIASVKTLYLAGIEDSIKLARRMGISTLTDSSRYGLTLVLGGGEVSLLDMTSAYSVFANEGRRNPYAFILEVKNKQGDVLESFKQSETSVLDSSIAVKISDILSDNDARAPAFGQTSFLHFPTRDVAVKTGTTNDYRDAWIIGYTPSVALGAWAGNNDNSPMEKRVAGFIVAPMWRAFMDKILEKVSPESFPEPIVENSFELKPILRGKWQGGVSHIIDKTSKKLATEYTPAELMDEILTGGIHSILYWVDKDNSRGPAPANPDQDPQFALWEYPVTLWALQRGITSADEDSVPTSFDDVHNPALSPKITIVSPVKNAKFDLNQKISISLQSQGKYPMSRVDYFVDNIFVGDMKNYPFIFSFTPSDLDIKSGTHTLKVVVYDSVLNKSEAEVEFSIN</sequence>
<dbReference type="InterPro" id="IPR023346">
    <property type="entry name" value="Lysozyme-like_dom_sf"/>
</dbReference>
<proteinExistence type="inferred from homology"/>
<evidence type="ECO:0000313" key="20">
    <source>
        <dbReference type="Proteomes" id="UP000176800"/>
    </source>
</evidence>
<dbReference type="GO" id="GO:0071555">
    <property type="term" value="P:cell wall organization"/>
    <property type="evidence" value="ECO:0007669"/>
    <property type="project" value="UniProtKB-KW"/>
</dbReference>
<dbReference type="InterPro" id="IPR001460">
    <property type="entry name" value="PCN-bd_Tpept"/>
</dbReference>
<evidence type="ECO:0000256" key="2">
    <source>
        <dbReference type="ARBA" id="ARBA00007090"/>
    </source>
</evidence>
<reference evidence="19 20" key="1">
    <citation type="journal article" date="2016" name="Nat. Commun.">
        <title>Thousands of microbial genomes shed light on interconnected biogeochemical processes in an aquifer system.</title>
        <authorList>
            <person name="Anantharaman K."/>
            <person name="Brown C.T."/>
            <person name="Hug L.A."/>
            <person name="Sharon I."/>
            <person name="Castelle C.J."/>
            <person name="Probst A.J."/>
            <person name="Thomas B.C."/>
            <person name="Singh A."/>
            <person name="Wilkins M.J."/>
            <person name="Karaoz U."/>
            <person name="Brodie E.L."/>
            <person name="Williams K.H."/>
            <person name="Hubbard S.S."/>
            <person name="Banfield J.F."/>
        </authorList>
    </citation>
    <scope>NUCLEOTIDE SEQUENCE [LARGE SCALE GENOMIC DNA]</scope>
</reference>
<dbReference type="InterPro" id="IPR013783">
    <property type="entry name" value="Ig-like_fold"/>
</dbReference>
<protein>
    <submittedName>
        <fullName evidence="19">Uncharacterized protein</fullName>
    </submittedName>
</protein>
<dbReference type="GO" id="GO:0009002">
    <property type="term" value="F:serine-type D-Ala-D-Ala carboxypeptidase activity"/>
    <property type="evidence" value="ECO:0007669"/>
    <property type="project" value="UniProtKB-EC"/>
</dbReference>
<dbReference type="GO" id="GO:0008360">
    <property type="term" value="P:regulation of cell shape"/>
    <property type="evidence" value="ECO:0007669"/>
    <property type="project" value="UniProtKB-KW"/>
</dbReference>
<comment type="similarity">
    <text evidence="2">In the C-terminal section; belongs to the transpeptidase family.</text>
</comment>
<dbReference type="GO" id="GO:0006508">
    <property type="term" value="P:proteolysis"/>
    <property type="evidence" value="ECO:0007669"/>
    <property type="project" value="UniProtKB-KW"/>
</dbReference>
<dbReference type="Pfam" id="PF17957">
    <property type="entry name" value="Big_7"/>
    <property type="match status" value="1"/>
</dbReference>
<evidence type="ECO:0000256" key="9">
    <source>
        <dbReference type="ARBA" id="ARBA00022801"/>
    </source>
</evidence>
<dbReference type="AlphaFoldDB" id="A0A1G2U4A5"/>
<dbReference type="GO" id="GO:0030288">
    <property type="term" value="C:outer membrane-bounded periplasmic space"/>
    <property type="evidence" value="ECO:0007669"/>
    <property type="project" value="TreeGrafter"/>
</dbReference>